<feature type="domain" description="Carbohydrate-binding/sugar hydrolysis" evidence="3">
    <location>
        <begin position="202"/>
        <end position="347"/>
    </location>
</feature>
<dbReference type="InterPro" id="IPR011050">
    <property type="entry name" value="Pectin_lyase_fold/virulence"/>
</dbReference>
<dbReference type="InterPro" id="IPR007742">
    <property type="entry name" value="NosD_dom"/>
</dbReference>
<dbReference type="SMART" id="SM00710">
    <property type="entry name" value="PbH1"/>
    <property type="match status" value="9"/>
</dbReference>
<gene>
    <name evidence="4" type="ORF">LCGC14_2526520</name>
</gene>
<dbReference type="InterPro" id="IPR012334">
    <property type="entry name" value="Pectin_lyas_fold"/>
</dbReference>
<dbReference type="SUPFAM" id="SSF51126">
    <property type="entry name" value="Pectin lyase-like"/>
    <property type="match status" value="2"/>
</dbReference>
<sequence>AYPYAADRFYVNDADTTDDEYTTAPGSNRNTGKLADRPKPYPNNVLRIYTLGANQTLLTDTGSYALFDPTVVSETAGIGDDEGFVWTGPTGEGRTAELWHANPLTVASLIELNDADLVTIRHLTLDNELRGLWVHNGSSRFTGEYLSVSGHSEDGILIEGSIAQDTEFTQLHYIVAQDNGRHGIYVDSPIDAVTDSLVGGNAQRGIYLTNQEGLLLADNVVHDNGSDGIYYKGAQGQQTTISGNTVHGNERGIYVTTTTNDSAVTITGNEVFDNRDNGIEAIRHVLVSLNSVYDNAESGIHVTTGGEAVENVVFGNAVGIQLGGWYNSATARRNRVYDNALAGIEAHYASLAEGNVVYSNLRGVVGLGSFQGIIANNLVYINTNEAILLDKAGDPELFGNTIYQQSGAGVRIENNSSGVNLRNNIIRVDAGYGISVANDSQSGFQSDFNLLLATGTGNVGLWQDADRRDLAAWRNAAFTDQSSIDQDPL</sequence>
<comment type="caution">
    <text evidence="4">The sequence shown here is derived from an EMBL/GenBank/DDBJ whole genome shotgun (WGS) entry which is preliminary data.</text>
</comment>
<keyword evidence="1" id="KW-0677">Repeat</keyword>
<dbReference type="InterPro" id="IPR006626">
    <property type="entry name" value="PbH1"/>
</dbReference>
<feature type="non-terminal residue" evidence="4">
    <location>
        <position position="489"/>
    </location>
</feature>
<evidence type="ECO:0000313" key="4">
    <source>
        <dbReference type="EMBL" id="KKL13362.1"/>
    </source>
</evidence>
<dbReference type="EMBL" id="LAZR01040885">
    <property type="protein sequence ID" value="KKL13362.1"/>
    <property type="molecule type" value="Genomic_DNA"/>
</dbReference>
<protein>
    <recommendedName>
        <fullName evidence="3">Carbohydrate-binding/sugar hydrolysis domain-containing protein</fullName>
    </recommendedName>
</protein>
<reference evidence="4" key="1">
    <citation type="journal article" date="2015" name="Nature">
        <title>Complex archaea that bridge the gap between prokaryotes and eukaryotes.</title>
        <authorList>
            <person name="Spang A."/>
            <person name="Saw J.H."/>
            <person name="Jorgensen S.L."/>
            <person name="Zaremba-Niedzwiedzka K."/>
            <person name="Martijn J."/>
            <person name="Lind A.E."/>
            <person name="van Eijk R."/>
            <person name="Schleper C."/>
            <person name="Guy L."/>
            <person name="Ettema T.J."/>
        </authorList>
    </citation>
    <scope>NUCLEOTIDE SEQUENCE</scope>
</reference>
<accession>A0A0F9BHQ9</accession>
<proteinExistence type="predicted"/>
<organism evidence="4">
    <name type="scientific">marine sediment metagenome</name>
    <dbReference type="NCBI Taxonomy" id="412755"/>
    <lineage>
        <taxon>unclassified sequences</taxon>
        <taxon>metagenomes</taxon>
        <taxon>ecological metagenomes</taxon>
    </lineage>
</organism>
<dbReference type="PANTHER" id="PTHR22990">
    <property type="entry name" value="F-BOX ONLY PROTEIN"/>
    <property type="match status" value="1"/>
</dbReference>
<evidence type="ECO:0000256" key="2">
    <source>
        <dbReference type="SAM" id="MobiDB-lite"/>
    </source>
</evidence>
<dbReference type="SMART" id="SM00722">
    <property type="entry name" value="CASH"/>
    <property type="match status" value="1"/>
</dbReference>
<evidence type="ECO:0000259" key="3">
    <source>
        <dbReference type="SMART" id="SM00722"/>
    </source>
</evidence>
<dbReference type="Pfam" id="PF05048">
    <property type="entry name" value="NosD"/>
    <property type="match status" value="2"/>
</dbReference>
<dbReference type="InterPro" id="IPR051550">
    <property type="entry name" value="SCF-Subunits/Alg-Epimerases"/>
</dbReference>
<dbReference type="Gene3D" id="2.160.20.10">
    <property type="entry name" value="Single-stranded right-handed beta-helix, Pectin lyase-like"/>
    <property type="match status" value="2"/>
</dbReference>
<feature type="non-terminal residue" evidence="4">
    <location>
        <position position="1"/>
    </location>
</feature>
<feature type="region of interest" description="Disordered" evidence="2">
    <location>
        <begin position="16"/>
        <end position="39"/>
    </location>
</feature>
<evidence type="ECO:0000256" key="1">
    <source>
        <dbReference type="ARBA" id="ARBA00022737"/>
    </source>
</evidence>
<dbReference type="InterPro" id="IPR006633">
    <property type="entry name" value="Carb-bd_sugar_hydrolysis-dom"/>
</dbReference>
<dbReference type="PANTHER" id="PTHR22990:SF15">
    <property type="entry name" value="F-BOX ONLY PROTEIN 10"/>
    <property type="match status" value="1"/>
</dbReference>
<dbReference type="AlphaFoldDB" id="A0A0F9BHQ9"/>
<name>A0A0F9BHQ9_9ZZZZ</name>